<dbReference type="InterPro" id="IPR000014">
    <property type="entry name" value="PAS"/>
</dbReference>
<dbReference type="Pfam" id="PF00563">
    <property type="entry name" value="EAL"/>
    <property type="match status" value="1"/>
</dbReference>
<protein>
    <submittedName>
        <fullName evidence="5">EAL domain-containing protein</fullName>
    </submittedName>
</protein>
<dbReference type="SMART" id="SM00086">
    <property type="entry name" value="PAC"/>
    <property type="match status" value="1"/>
</dbReference>
<dbReference type="CDD" id="cd01949">
    <property type="entry name" value="GGDEF"/>
    <property type="match status" value="1"/>
</dbReference>
<evidence type="ECO:0000259" key="1">
    <source>
        <dbReference type="PROSITE" id="PS50112"/>
    </source>
</evidence>
<feature type="domain" description="EAL" evidence="3">
    <location>
        <begin position="316"/>
        <end position="569"/>
    </location>
</feature>
<dbReference type="Pfam" id="PF00990">
    <property type="entry name" value="GGDEF"/>
    <property type="match status" value="1"/>
</dbReference>
<feature type="domain" description="PAC" evidence="2">
    <location>
        <begin position="94"/>
        <end position="148"/>
    </location>
</feature>
<dbReference type="Gene3D" id="3.30.450.20">
    <property type="entry name" value="PAS domain"/>
    <property type="match status" value="1"/>
</dbReference>
<organism evidence="5 6">
    <name type="scientific">Paeniroseomonas aquatica</name>
    <dbReference type="NCBI Taxonomy" id="373043"/>
    <lineage>
        <taxon>Bacteria</taxon>
        <taxon>Pseudomonadati</taxon>
        <taxon>Pseudomonadota</taxon>
        <taxon>Alphaproteobacteria</taxon>
        <taxon>Acetobacterales</taxon>
        <taxon>Acetobacteraceae</taxon>
        <taxon>Paeniroseomonas</taxon>
    </lineage>
</organism>
<dbReference type="Gene3D" id="3.20.20.450">
    <property type="entry name" value="EAL domain"/>
    <property type="match status" value="1"/>
</dbReference>
<dbReference type="PROSITE" id="PS50113">
    <property type="entry name" value="PAC"/>
    <property type="match status" value="1"/>
</dbReference>
<dbReference type="InterPro" id="IPR043128">
    <property type="entry name" value="Rev_trsase/Diguanyl_cyclase"/>
</dbReference>
<dbReference type="SUPFAM" id="SSF141868">
    <property type="entry name" value="EAL domain-like"/>
    <property type="match status" value="1"/>
</dbReference>
<dbReference type="SMART" id="SM00052">
    <property type="entry name" value="EAL"/>
    <property type="match status" value="1"/>
</dbReference>
<evidence type="ECO:0000259" key="2">
    <source>
        <dbReference type="PROSITE" id="PS50113"/>
    </source>
</evidence>
<evidence type="ECO:0000313" key="5">
    <source>
        <dbReference type="EMBL" id="MDN3567487.1"/>
    </source>
</evidence>
<accession>A0ABT8ACD6</accession>
<comment type="caution">
    <text evidence="5">The sequence shown here is derived from an EMBL/GenBank/DDBJ whole genome shotgun (WGS) entry which is preliminary data.</text>
</comment>
<dbReference type="InterPro" id="IPR001633">
    <property type="entry name" value="EAL_dom"/>
</dbReference>
<dbReference type="SUPFAM" id="SSF55073">
    <property type="entry name" value="Nucleotide cyclase"/>
    <property type="match status" value="1"/>
</dbReference>
<feature type="domain" description="GGDEF" evidence="4">
    <location>
        <begin position="176"/>
        <end position="307"/>
    </location>
</feature>
<dbReference type="InterPro" id="IPR000160">
    <property type="entry name" value="GGDEF_dom"/>
</dbReference>
<dbReference type="NCBIfam" id="TIGR00254">
    <property type="entry name" value="GGDEF"/>
    <property type="match status" value="1"/>
</dbReference>
<evidence type="ECO:0000259" key="4">
    <source>
        <dbReference type="PROSITE" id="PS50887"/>
    </source>
</evidence>
<dbReference type="PROSITE" id="PS50883">
    <property type="entry name" value="EAL"/>
    <property type="match status" value="1"/>
</dbReference>
<dbReference type="PROSITE" id="PS50112">
    <property type="entry name" value="PAS"/>
    <property type="match status" value="1"/>
</dbReference>
<dbReference type="Gene3D" id="3.30.70.270">
    <property type="match status" value="1"/>
</dbReference>
<dbReference type="InterPro" id="IPR035965">
    <property type="entry name" value="PAS-like_dom_sf"/>
</dbReference>
<proteinExistence type="predicted"/>
<dbReference type="InterPro" id="IPR035919">
    <property type="entry name" value="EAL_sf"/>
</dbReference>
<dbReference type="SUPFAM" id="SSF55785">
    <property type="entry name" value="PYP-like sensor domain (PAS domain)"/>
    <property type="match status" value="1"/>
</dbReference>
<dbReference type="Proteomes" id="UP001529369">
    <property type="component" value="Unassembled WGS sequence"/>
</dbReference>
<evidence type="ECO:0000259" key="3">
    <source>
        <dbReference type="PROSITE" id="PS50883"/>
    </source>
</evidence>
<dbReference type="EMBL" id="JAUFPN010000194">
    <property type="protein sequence ID" value="MDN3567487.1"/>
    <property type="molecule type" value="Genomic_DNA"/>
</dbReference>
<reference evidence="6" key="1">
    <citation type="journal article" date="2019" name="Int. J. Syst. Evol. Microbiol.">
        <title>The Global Catalogue of Microorganisms (GCM) 10K type strain sequencing project: providing services to taxonomists for standard genome sequencing and annotation.</title>
        <authorList>
            <consortium name="The Broad Institute Genomics Platform"/>
            <consortium name="The Broad Institute Genome Sequencing Center for Infectious Disease"/>
            <person name="Wu L."/>
            <person name="Ma J."/>
        </authorList>
    </citation>
    <scope>NUCLEOTIDE SEQUENCE [LARGE SCALE GENOMIC DNA]</scope>
    <source>
        <strain evidence="6">CECT 7131</strain>
    </source>
</reference>
<dbReference type="InterPro" id="IPR052155">
    <property type="entry name" value="Biofilm_reg_signaling"/>
</dbReference>
<dbReference type="SMART" id="SM00091">
    <property type="entry name" value="PAS"/>
    <property type="match status" value="1"/>
</dbReference>
<dbReference type="InterPro" id="IPR000700">
    <property type="entry name" value="PAS-assoc_C"/>
</dbReference>
<dbReference type="PROSITE" id="PS50887">
    <property type="entry name" value="GGDEF"/>
    <property type="match status" value="1"/>
</dbReference>
<name>A0ABT8ACD6_9PROT</name>
<dbReference type="NCBIfam" id="TIGR00229">
    <property type="entry name" value="sensory_box"/>
    <property type="match status" value="1"/>
</dbReference>
<dbReference type="PANTHER" id="PTHR44757">
    <property type="entry name" value="DIGUANYLATE CYCLASE DGCP"/>
    <property type="match status" value="1"/>
</dbReference>
<dbReference type="InterPro" id="IPR029787">
    <property type="entry name" value="Nucleotide_cyclase"/>
</dbReference>
<keyword evidence="6" id="KW-1185">Reference proteome</keyword>
<dbReference type="SMART" id="SM00267">
    <property type="entry name" value="GGDEF"/>
    <property type="match status" value="1"/>
</dbReference>
<gene>
    <name evidence="5" type="ORF">QWZ14_24170</name>
</gene>
<dbReference type="CDD" id="cd00130">
    <property type="entry name" value="PAS"/>
    <property type="match status" value="1"/>
</dbReference>
<dbReference type="CDD" id="cd01948">
    <property type="entry name" value="EAL"/>
    <property type="match status" value="1"/>
</dbReference>
<dbReference type="Pfam" id="PF13426">
    <property type="entry name" value="PAS_9"/>
    <property type="match status" value="1"/>
</dbReference>
<sequence>MKRPIAGLSLPPAVHQRLAGLTLNVQTLEGLSDAIAIADLTQPDMPLIYVNSACERIMGYAAAEILGRNCRFLQGADRQQPEIADMARAIAARREVSVVLRNYRKDGTMFWNELRLRPMRDDDGTPTHYLATSRDVTACRDRADRLQRAATHDDVTGLPIPRRFLARLEAERAWSDALMLLCCDADRLRDVNGTYGRAAGDAVLRELGRRLQAAAGSEAACRLAAGQFAVALRLPCGADAAAVAAGLHRAIAEPLALPGITVAMTVSLGWAVAQTHTEPAEAVLIRAETALYAAKAAGRGEVRAYDPATERQSRRRLRLTAELRNALTQQEFVLHYQPKVEIATGRIVGLEALLRWQHPVFGLQSPERFLGVAEESGLIVEIGAWALAEASRFAAMLHRHGHAVYVAVNVSPVQFQRDDIAALMRRVLAEAGAEPGWVALELTETMLADSSPRTAACFAELRRLGIGLAMDDFGTGFASLQCLRSLPFTEIKVDRSFVHGLDRDPVQAAMVGAALGVARALGIVVTCEGIETAAERDRLAELGCPVAQGYFFSLPLAGEDLVRLLDTHAVLPVAEACQPLPGARVRHGHG</sequence>
<feature type="domain" description="PAS" evidence="1">
    <location>
        <begin position="26"/>
        <end position="69"/>
    </location>
</feature>
<dbReference type="PANTHER" id="PTHR44757:SF2">
    <property type="entry name" value="BIOFILM ARCHITECTURE MAINTENANCE PROTEIN MBAA"/>
    <property type="match status" value="1"/>
</dbReference>
<evidence type="ECO:0000313" key="6">
    <source>
        <dbReference type="Proteomes" id="UP001529369"/>
    </source>
</evidence>
<dbReference type="InterPro" id="IPR001610">
    <property type="entry name" value="PAC"/>
</dbReference>